<gene>
    <name evidence="1" type="ORF">MtrunA17_Chr5g0421661</name>
</gene>
<dbReference type="AlphaFoldDB" id="A0A396HR01"/>
<dbReference type="Gramene" id="rna31009">
    <property type="protein sequence ID" value="RHN55762.1"/>
    <property type="gene ID" value="gene31009"/>
</dbReference>
<comment type="caution">
    <text evidence="1">The sequence shown here is derived from an EMBL/GenBank/DDBJ whole genome shotgun (WGS) entry which is preliminary data.</text>
</comment>
<dbReference type="EMBL" id="PSQE01000005">
    <property type="protein sequence ID" value="RHN55762.1"/>
    <property type="molecule type" value="Genomic_DNA"/>
</dbReference>
<proteinExistence type="predicted"/>
<accession>A0A396HR01</accession>
<evidence type="ECO:0000313" key="1">
    <source>
        <dbReference type="EMBL" id="RHN55762.1"/>
    </source>
</evidence>
<name>A0A396HR01_MEDTR</name>
<protein>
    <submittedName>
        <fullName evidence="1">Uncharacterized protein</fullName>
    </submittedName>
</protein>
<reference evidence="1" key="1">
    <citation type="journal article" date="2018" name="Nat. Plants">
        <title>Whole-genome landscape of Medicago truncatula symbiotic genes.</title>
        <authorList>
            <person name="Pecrix Y."/>
            <person name="Gamas P."/>
            <person name="Carrere S."/>
        </authorList>
    </citation>
    <scope>NUCLEOTIDE SEQUENCE</scope>
    <source>
        <tissue evidence="1">Leaves</tissue>
    </source>
</reference>
<dbReference type="Proteomes" id="UP000265566">
    <property type="component" value="Chromosome 5"/>
</dbReference>
<organism evidence="1">
    <name type="scientific">Medicago truncatula</name>
    <name type="common">Barrel medic</name>
    <name type="synonym">Medicago tribuloides</name>
    <dbReference type="NCBI Taxonomy" id="3880"/>
    <lineage>
        <taxon>Eukaryota</taxon>
        <taxon>Viridiplantae</taxon>
        <taxon>Streptophyta</taxon>
        <taxon>Embryophyta</taxon>
        <taxon>Tracheophyta</taxon>
        <taxon>Spermatophyta</taxon>
        <taxon>Magnoliopsida</taxon>
        <taxon>eudicotyledons</taxon>
        <taxon>Gunneridae</taxon>
        <taxon>Pentapetalae</taxon>
        <taxon>rosids</taxon>
        <taxon>fabids</taxon>
        <taxon>Fabales</taxon>
        <taxon>Fabaceae</taxon>
        <taxon>Papilionoideae</taxon>
        <taxon>50 kb inversion clade</taxon>
        <taxon>NPAAA clade</taxon>
        <taxon>Hologalegina</taxon>
        <taxon>IRL clade</taxon>
        <taxon>Trifolieae</taxon>
        <taxon>Medicago</taxon>
    </lineage>
</organism>
<sequence>MLYFTHFTKIKKTLQHLNQIFPYLSLFQFQIFTFPSPFFNFRFSLTSCLYQFDFSSSLSPPISLHQPISLFAEDSSLTEAKSIIEDTNDLPPFQTLESKEERVLPFVLLNSCTFI</sequence>